<evidence type="ECO:0000313" key="2">
    <source>
        <dbReference type="Proteomes" id="UP000886998"/>
    </source>
</evidence>
<reference evidence="1" key="1">
    <citation type="submission" date="2020-08" db="EMBL/GenBank/DDBJ databases">
        <title>Multicomponent nature underlies the extraordinary mechanical properties of spider dragline silk.</title>
        <authorList>
            <person name="Kono N."/>
            <person name="Nakamura H."/>
            <person name="Mori M."/>
            <person name="Yoshida Y."/>
            <person name="Ohtoshi R."/>
            <person name="Malay A.D."/>
            <person name="Moran D.A.P."/>
            <person name="Tomita M."/>
            <person name="Numata K."/>
            <person name="Arakawa K."/>
        </authorList>
    </citation>
    <scope>NUCLEOTIDE SEQUENCE</scope>
</reference>
<comment type="caution">
    <text evidence="1">The sequence shown here is derived from an EMBL/GenBank/DDBJ whole genome shotgun (WGS) entry which is preliminary data.</text>
</comment>
<dbReference type="EMBL" id="BMAV01016964">
    <property type="protein sequence ID" value="GFY68261.1"/>
    <property type="molecule type" value="Genomic_DNA"/>
</dbReference>
<proteinExistence type="predicted"/>
<dbReference type="GO" id="GO:0005737">
    <property type="term" value="C:cytoplasm"/>
    <property type="evidence" value="ECO:0007669"/>
    <property type="project" value="TreeGrafter"/>
</dbReference>
<gene>
    <name evidence="1" type="primary">Haspin_1</name>
    <name evidence="1" type="ORF">TNIN_220451</name>
</gene>
<protein>
    <submittedName>
        <fullName evidence="1">Uncharacterized protein</fullName>
    </submittedName>
</protein>
<name>A0A8X6Y8U5_9ARAC</name>
<dbReference type="GO" id="GO:0000278">
    <property type="term" value="P:mitotic cell cycle"/>
    <property type="evidence" value="ECO:0007669"/>
    <property type="project" value="TreeGrafter"/>
</dbReference>
<evidence type="ECO:0000313" key="1">
    <source>
        <dbReference type="EMBL" id="GFY68261.1"/>
    </source>
</evidence>
<dbReference type="PANTHER" id="PTHR24419:SF18">
    <property type="entry name" value="SERINE_THREONINE-PROTEIN KINASE HASPIN"/>
    <property type="match status" value="1"/>
</dbReference>
<organism evidence="1 2">
    <name type="scientific">Trichonephila inaurata madagascariensis</name>
    <dbReference type="NCBI Taxonomy" id="2747483"/>
    <lineage>
        <taxon>Eukaryota</taxon>
        <taxon>Metazoa</taxon>
        <taxon>Ecdysozoa</taxon>
        <taxon>Arthropoda</taxon>
        <taxon>Chelicerata</taxon>
        <taxon>Arachnida</taxon>
        <taxon>Araneae</taxon>
        <taxon>Araneomorphae</taxon>
        <taxon>Entelegynae</taxon>
        <taxon>Araneoidea</taxon>
        <taxon>Nephilidae</taxon>
        <taxon>Trichonephila</taxon>
        <taxon>Trichonephila inaurata</taxon>
    </lineage>
</organism>
<dbReference type="AlphaFoldDB" id="A0A8X6Y8U5"/>
<dbReference type="OrthoDB" id="6424541at2759"/>
<dbReference type="Proteomes" id="UP000886998">
    <property type="component" value="Unassembled WGS sequence"/>
</dbReference>
<dbReference type="GO" id="GO:0035556">
    <property type="term" value="P:intracellular signal transduction"/>
    <property type="evidence" value="ECO:0007669"/>
    <property type="project" value="TreeGrafter"/>
</dbReference>
<sequence length="266" mass="30177">MFQLKNPFYFYSMDDELKEKLHNILQACRVHRPLPYLLTLPPWKVVKISKIAEGSYGEIYLVKNTDGSERILKIIGVYGSPRDDPSRSLDFEDAVGDVICTKSLSKLVEPGVFQAPNFPKAFSIDLVKGKAPKCLVDAWQRFRDNPNTEETYHFRPDRYTPESLFLIMELENCGDNFLSTVAIPVCSPTKEEEKIDELKFVRIKCGNEILKAVIDTRTQISVVRADVVEGQIIDSGGTIQIMSAFGERGIIELKIFNLKIDDSRHG</sequence>
<dbReference type="GO" id="GO:0072354">
    <property type="term" value="F:histone H3T3 kinase activity"/>
    <property type="evidence" value="ECO:0007669"/>
    <property type="project" value="TreeGrafter"/>
</dbReference>
<dbReference type="GO" id="GO:0005634">
    <property type="term" value="C:nucleus"/>
    <property type="evidence" value="ECO:0007669"/>
    <property type="project" value="TreeGrafter"/>
</dbReference>
<keyword evidence="2" id="KW-1185">Reference proteome</keyword>
<accession>A0A8X6Y8U5</accession>
<dbReference type="PANTHER" id="PTHR24419">
    <property type="entry name" value="INTERLEUKIN-1 RECEPTOR-ASSOCIATED KINASE"/>
    <property type="match status" value="1"/>
</dbReference>
<dbReference type="Gene3D" id="3.30.200.20">
    <property type="entry name" value="Phosphorylase Kinase, domain 1"/>
    <property type="match status" value="1"/>
</dbReference>